<organism evidence="4">
    <name type="scientific">freshwater metagenome</name>
    <dbReference type="NCBI Taxonomy" id="449393"/>
    <lineage>
        <taxon>unclassified sequences</taxon>
        <taxon>metagenomes</taxon>
        <taxon>ecological metagenomes</taxon>
    </lineage>
</organism>
<dbReference type="GO" id="GO:0032259">
    <property type="term" value="P:methylation"/>
    <property type="evidence" value="ECO:0007669"/>
    <property type="project" value="UniProtKB-KW"/>
</dbReference>
<dbReference type="InterPro" id="IPR029063">
    <property type="entry name" value="SAM-dependent_MTases_sf"/>
</dbReference>
<dbReference type="Pfam" id="PF01209">
    <property type="entry name" value="Ubie_methyltran"/>
    <property type="match status" value="1"/>
</dbReference>
<proteinExistence type="predicted"/>
<evidence type="ECO:0000256" key="3">
    <source>
        <dbReference type="ARBA" id="ARBA00022691"/>
    </source>
</evidence>
<accession>A0A6J7SG35</accession>
<evidence type="ECO:0000256" key="2">
    <source>
        <dbReference type="ARBA" id="ARBA00022679"/>
    </source>
</evidence>
<dbReference type="InterPro" id="IPR004033">
    <property type="entry name" value="UbiE/COQ5_MeTrFase"/>
</dbReference>
<name>A0A6J7SG35_9ZZZZ</name>
<dbReference type="CDD" id="cd02440">
    <property type="entry name" value="AdoMet_MTases"/>
    <property type="match status" value="1"/>
</dbReference>
<dbReference type="PROSITE" id="PS51608">
    <property type="entry name" value="SAM_MT_UBIE"/>
    <property type="match status" value="1"/>
</dbReference>
<protein>
    <submittedName>
        <fullName evidence="4">Unannotated protein</fullName>
    </submittedName>
</protein>
<dbReference type="SUPFAM" id="SSF53335">
    <property type="entry name" value="S-adenosyl-L-methionine-dependent methyltransferases"/>
    <property type="match status" value="1"/>
</dbReference>
<dbReference type="EMBL" id="CAFBPU010000072">
    <property type="protein sequence ID" value="CAB5040021.1"/>
    <property type="molecule type" value="Genomic_DNA"/>
</dbReference>
<keyword evidence="2" id="KW-0808">Transferase</keyword>
<reference evidence="4" key="1">
    <citation type="submission" date="2020-05" db="EMBL/GenBank/DDBJ databases">
        <authorList>
            <person name="Chiriac C."/>
            <person name="Salcher M."/>
            <person name="Ghai R."/>
            <person name="Kavagutti S V."/>
        </authorList>
    </citation>
    <scope>NUCLEOTIDE SEQUENCE</scope>
</reference>
<evidence type="ECO:0000313" key="4">
    <source>
        <dbReference type="EMBL" id="CAB5040021.1"/>
    </source>
</evidence>
<dbReference type="AlphaFoldDB" id="A0A6J7SG35"/>
<evidence type="ECO:0000256" key="1">
    <source>
        <dbReference type="ARBA" id="ARBA00022603"/>
    </source>
</evidence>
<keyword evidence="1" id="KW-0489">Methyltransferase</keyword>
<sequence length="171" mass="18038">MAQLGPVSSAMIDRLEIAQQQQHLDIAAGTGEPGLSIATSAPKGHVVLTDLSVEMLDIAARRAIAQGILNFETRVCSADNLPFDDATFDSVSVRFGYMFFPAVAAATAEFVRVLKPGGRVCASVWVEPESNPWTTIAMDAIATDPAADPTKSFMTTTWAVPTIAGQILGGN</sequence>
<dbReference type="PANTHER" id="PTHR43591:SF24">
    <property type="entry name" value="2-METHOXY-6-POLYPRENYL-1,4-BENZOQUINOL METHYLASE, MITOCHONDRIAL"/>
    <property type="match status" value="1"/>
</dbReference>
<keyword evidence="3" id="KW-0949">S-adenosyl-L-methionine</keyword>
<dbReference type="Gene3D" id="3.40.50.150">
    <property type="entry name" value="Vaccinia Virus protein VP39"/>
    <property type="match status" value="1"/>
</dbReference>
<dbReference type="PANTHER" id="PTHR43591">
    <property type="entry name" value="METHYLTRANSFERASE"/>
    <property type="match status" value="1"/>
</dbReference>
<gene>
    <name evidence="4" type="ORF">UFOPK4150_02269</name>
</gene>
<dbReference type="GO" id="GO:0008168">
    <property type="term" value="F:methyltransferase activity"/>
    <property type="evidence" value="ECO:0007669"/>
    <property type="project" value="UniProtKB-KW"/>
</dbReference>